<sequence length="233" mass="24661">MRPTPEEIAAFADGELEAVRKDEIAALVEADPELAAEVARHHALRQTLAGHFAPILDAPVPDRLSERLMEGREGVASIAAAREKRAASRRIPRWVWAAGPAIAAVLVLAVMAPRDGGTPPGYAEPQLAGLLEEGSSYDQLADADPRLLFSLKDRKGRYCRVFQGSDASGIACRDNTGWKLEADGPSDPAQQAQYRQAGSGSAALMEQAQAMADGPALDAGAEDAARAAGWQAR</sequence>
<dbReference type="RefSeq" id="WP_047819748.1">
    <property type="nucleotide sequence ID" value="NZ_CP011770.1"/>
</dbReference>
<organism evidence="1 2">
    <name type="scientific">Croceicoccus naphthovorans</name>
    <dbReference type="NCBI Taxonomy" id="1348774"/>
    <lineage>
        <taxon>Bacteria</taxon>
        <taxon>Pseudomonadati</taxon>
        <taxon>Pseudomonadota</taxon>
        <taxon>Alphaproteobacteria</taxon>
        <taxon>Sphingomonadales</taxon>
        <taxon>Erythrobacteraceae</taxon>
        <taxon>Croceicoccus</taxon>
    </lineage>
</organism>
<evidence type="ECO:0000313" key="2">
    <source>
        <dbReference type="Proteomes" id="UP000035287"/>
    </source>
</evidence>
<dbReference type="STRING" id="1348774.AB433_02250"/>
<gene>
    <name evidence="1" type="ORF">AB433_02250</name>
</gene>
<dbReference type="OrthoDB" id="7502743at2"/>
<protein>
    <submittedName>
        <fullName evidence="1">Uncharacterized protein</fullName>
    </submittedName>
</protein>
<dbReference type="EMBL" id="CP011770">
    <property type="protein sequence ID" value="AKM09053.1"/>
    <property type="molecule type" value="Genomic_DNA"/>
</dbReference>
<proteinExistence type="predicted"/>
<dbReference type="KEGG" id="cna:AB433_02250"/>
<dbReference type="PATRIC" id="fig|1348774.3.peg.474"/>
<accession>A0A0G3XFD2</accession>
<dbReference type="Proteomes" id="UP000035287">
    <property type="component" value="Chromosome"/>
</dbReference>
<evidence type="ECO:0000313" key="1">
    <source>
        <dbReference type="EMBL" id="AKM09053.1"/>
    </source>
</evidence>
<keyword evidence="2" id="KW-1185">Reference proteome</keyword>
<dbReference type="AlphaFoldDB" id="A0A0G3XFD2"/>
<name>A0A0G3XFD2_9SPHN</name>
<reference evidence="1 2" key="1">
    <citation type="submission" date="2015-06" db="EMBL/GenBank/DDBJ databases">
        <authorList>
            <person name="Zeng Y."/>
            <person name="Huang Y."/>
        </authorList>
    </citation>
    <scope>NUCLEOTIDE SEQUENCE [LARGE SCALE GENOMIC DNA]</scope>
    <source>
        <strain evidence="1 2">PQ-2</strain>
    </source>
</reference>